<evidence type="ECO:0000313" key="4">
    <source>
        <dbReference type="EMBL" id="PTB78068.1"/>
    </source>
</evidence>
<dbReference type="Gene3D" id="4.10.240.10">
    <property type="entry name" value="Zn(2)-C6 fungal-type DNA-binding domain"/>
    <property type="match status" value="1"/>
</dbReference>
<dbReference type="InterPro" id="IPR053175">
    <property type="entry name" value="DHMBA_Reg_Transcription_Factor"/>
</dbReference>
<feature type="compositionally biased region" description="Low complexity" evidence="2">
    <location>
        <begin position="67"/>
        <end position="88"/>
    </location>
</feature>
<dbReference type="GO" id="GO:0008270">
    <property type="term" value="F:zinc ion binding"/>
    <property type="evidence" value="ECO:0007669"/>
    <property type="project" value="InterPro"/>
</dbReference>
<dbReference type="InterPro" id="IPR001138">
    <property type="entry name" value="Zn2Cys6_DnaBD"/>
</dbReference>
<gene>
    <name evidence="4" type="ORF">M440DRAFT_1351179</name>
</gene>
<sequence length="528" mass="59068">MPNTGRPSRDCHLCRQRRVKCDLARPFCQRCTKYGAQCPGYRDQQELVFRNADPTVVKKRKKRQPLSQTQSPGPSETSSSSSSSSSSSTATADPDPLPVLKVTPDGAYVFDTSADLVLVDGGGVNCHAPTLARPIFEHWTVHSVPIILNVYSNLDFVKDMYSKFAGDGPLVWAAHLFSRTYVTNLQYPTSLYRDAHQETERELSTYLGKTLRLVSEALKTPEGALRDDILATVWILTNYELLIGSLSRTETLSPWHLHARGLYSILKARGTAPLYTKHGRMAFWPAFSMVQIQALISNTECPPETEEWLDAIKTSLSENPGEGLGIAISSFITRVCSVQARIFSLLRRRDFPAASREYPDLFGQIKTGEKEFEDWLKLNPIGDHALEVYALSLYQSAIVKVYRGIQLLINFLTHYPACQVPLEQLKEDREYTSRTAQDAAQRILEGVPRVLGPLSSRKEKSPKDVFDALRVIWPLIAVYVMGICRPEQRLAAEGLLFYIGREMGVRQALSTYPGQLALPEEATEPLGV</sequence>
<feature type="region of interest" description="Disordered" evidence="2">
    <location>
        <begin position="52"/>
        <end position="98"/>
    </location>
</feature>
<dbReference type="GO" id="GO:0000981">
    <property type="term" value="F:DNA-binding transcription factor activity, RNA polymerase II-specific"/>
    <property type="evidence" value="ECO:0007669"/>
    <property type="project" value="InterPro"/>
</dbReference>
<keyword evidence="1" id="KW-0539">Nucleus</keyword>
<dbReference type="PROSITE" id="PS50048">
    <property type="entry name" value="ZN2_CY6_FUNGAL_2"/>
    <property type="match status" value="1"/>
</dbReference>
<dbReference type="Proteomes" id="UP000240760">
    <property type="component" value="Unassembled WGS sequence"/>
</dbReference>
<evidence type="ECO:0000256" key="2">
    <source>
        <dbReference type="SAM" id="MobiDB-lite"/>
    </source>
</evidence>
<dbReference type="PANTHER" id="PTHR38791">
    <property type="entry name" value="ZN(II)2CYS6 TRANSCRIPTION FACTOR (EUROFUNG)-RELATED-RELATED"/>
    <property type="match status" value="1"/>
</dbReference>
<dbReference type="AlphaFoldDB" id="A0A2T4C972"/>
<dbReference type="Pfam" id="PF00172">
    <property type="entry name" value="Zn_clus"/>
    <property type="match status" value="1"/>
</dbReference>
<evidence type="ECO:0000259" key="3">
    <source>
        <dbReference type="PROSITE" id="PS50048"/>
    </source>
</evidence>
<dbReference type="CDD" id="cd00067">
    <property type="entry name" value="GAL4"/>
    <property type="match status" value="1"/>
</dbReference>
<organism evidence="4 5">
    <name type="scientific">Trichoderma longibrachiatum ATCC 18648</name>
    <dbReference type="NCBI Taxonomy" id="983965"/>
    <lineage>
        <taxon>Eukaryota</taxon>
        <taxon>Fungi</taxon>
        <taxon>Dikarya</taxon>
        <taxon>Ascomycota</taxon>
        <taxon>Pezizomycotina</taxon>
        <taxon>Sordariomycetes</taxon>
        <taxon>Hypocreomycetidae</taxon>
        <taxon>Hypocreales</taxon>
        <taxon>Hypocreaceae</taxon>
        <taxon>Trichoderma</taxon>
    </lineage>
</organism>
<proteinExistence type="predicted"/>
<evidence type="ECO:0000256" key="1">
    <source>
        <dbReference type="ARBA" id="ARBA00023242"/>
    </source>
</evidence>
<reference evidence="4 5" key="1">
    <citation type="submission" date="2016-07" db="EMBL/GenBank/DDBJ databases">
        <title>Multiple horizontal gene transfer events from other fungi enriched the ability of initially mycotrophic Trichoderma (Ascomycota) to feed on dead plant biomass.</title>
        <authorList>
            <consortium name="DOE Joint Genome Institute"/>
            <person name="Aerts A."/>
            <person name="Atanasova L."/>
            <person name="Chenthamara K."/>
            <person name="Zhang J."/>
            <person name="Grujic M."/>
            <person name="Henrissat B."/>
            <person name="Kuo A."/>
            <person name="Salamov A."/>
            <person name="Lipzen A."/>
            <person name="Labutti K."/>
            <person name="Barry K."/>
            <person name="Miao Y."/>
            <person name="Rahimi M.J."/>
            <person name="Shen Q."/>
            <person name="Grigoriev I.V."/>
            <person name="Kubicek C.P."/>
            <person name="Druzhinina I.S."/>
        </authorList>
    </citation>
    <scope>NUCLEOTIDE SEQUENCE [LARGE SCALE GENOMIC DNA]</scope>
    <source>
        <strain evidence="4 5">ATCC 18648</strain>
    </source>
</reference>
<keyword evidence="5" id="KW-1185">Reference proteome</keyword>
<dbReference type="SUPFAM" id="SSF57701">
    <property type="entry name" value="Zn2/Cys6 DNA-binding domain"/>
    <property type="match status" value="1"/>
</dbReference>
<accession>A0A2T4C972</accession>
<name>A0A2T4C972_TRILO</name>
<dbReference type="SMART" id="SM00066">
    <property type="entry name" value="GAL4"/>
    <property type="match status" value="1"/>
</dbReference>
<evidence type="ECO:0000313" key="5">
    <source>
        <dbReference type="Proteomes" id="UP000240760"/>
    </source>
</evidence>
<dbReference type="InterPro" id="IPR036864">
    <property type="entry name" value="Zn2-C6_fun-type_DNA-bd_sf"/>
</dbReference>
<protein>
    <submittedName>
        <fullName evidence="4">N-terminal fungal transcription regulatory domain-containing protein</fullName>
    </submittedName>
</protein>
<feature type="domain" description="Zn(2)-C6 fungal-type" evidence="3">
    <location>
        <begin position="10"/>
        <end position="38"/>
    </location>
</feature>
<dbReference type="OrthoDB" id="4491390at2759"/>
<dbReference type="EMBL" id="KZ679129">
    <property type="protein sequence ID" value="PTB78068.1"/>
    <property type="molecule type" value="Genomic_DNA"/>
</dbReference>